<evidence type="ECO:0000313" key="4">
    <source>
        <dbReference type="Proteomes" id="UP001596087"/>
    </source>
</evidence>
<comment type="caution">
    <text evidence="3">The sequence shown here is derived from an EMBL/GenBank/DDBJ whole genome shotgun (WGS) entry which is preliminary data.</text>
</comment>
<dbReference type="Proteomes" id="UP001596087">
    <property type="component" value="Unassembled WGS sequence"/>
</dbReference>
<dbReference type="EMBL" id="JBHSKD010000002">
    <property type="protein sequence ID" value="MFC5175441.1"/>
    <property type="molecule type" value="Genomic_DNA"/>
</dbReference>
<feature type="compositionally biased region" description="Low complexity" evidence="1">
    <location>
        <begin position="1"/>
        <end position="17"/>
    </location>
</feature>
<feature type="transmembrane region" description="Helical" evidence="2">
    <location>
        <begin position="172"/>
        <end position="189"/>
    </location>
</feature>
<sequence length="285" mass="30104">MSPGSSTAGAPSSGSAAPRRRRDAVVPPQHGAWAFLALPLVVGAVVAPAAARSWWVDLVVLGVAWVAAYPLTWAVAGRLAAPRPERFDRPLRIWAGVFALPALVSFVWHPWLWVPGAVLAALFGVNLLHARRRAERSLTNDAVLVLECALVVPVVAGLGAPRGDWNVPWDRVLEPHVLLAALLCALTLGESTLHVRSYLRERANPAFGRLADGAAVASVAVATALALAWGGSDAWLLVLPYVWCVVRAFLQRARAARGVTLRPARLGLLELVGFGALAVAVALAG</sequence>
<organism evidence="3 4">
    <name type="scientific">Nocardioides taihuensis</name>
    <dbReference type="NCBI Taxonomy" id="1835606"/>
    <lineage>
        <taxon>Bacteria</taxon>
        <taxon>Bacillati</taxon>
        <taxon>Actinomycetota</taxon>
        <taxon>Actinomycetes</taxon>
        <taxon>Propionibacteriales</taxon>
        <taxon>Nocardioidaceae</taxon>
        <taxon>Nocardioides</taxon>
    </lineage>
</organism>
<feature type="transmembrane region" description="Helical" evidence="2">
    <location>
        <begin position="58"/>
        <end position="79"/>
    </location>
</feature>
<keyword evidence="4" id="KW-1185">Reference proteome</keyword>
<keyword evidence="2" id="KW-1133">Transmembrane helix</keyword>
<feature type="transmembrane region" description="Helical" evidence="2">
    <location>
        <begin position="31"/>
        <end position="52"/>
    </location>
</feature>
<feature type="transmembrane region" description="Helical" evidence="2">
    <location>
        <begin position="91"/>
        <end position="108"/>
    </location>
</feature>
<feature type="region of interest" description="Disordered" evidence="1">
    <location>
        <begin position="1"/>
        <end position="21"/>
    </location>
</feature>
<keyword evidence="2" id="KW-0472">Membrane</keyword>
<feature type="transmembrane region" description="Helical" evidence="2">
    <location>
        <begin position="114"/>
        <end position="130"/>
    </location>
</feature>
<accession>A0ABW0BDV9</accession>
<proteinExistence type="predicted"/>
<keyword evidence="2" id="KW-0812">Transmembrane</keyword>
<feature type="transmembrane region" description="Helical" evidence="2">
    <location>
        <begin position="142"/>
        <end position="160"/>
    </location>
</feature>
<evidence type="ECO:0000256" key="1">
    <source>
        <dbReference type="SAM" id="MobiDB-lite"/>
    </source>
</evidence>
<dbReference type="RefSeq" id="WP_378586207.1">
    <property type="nucleotide sequence ID" value="NZ_JBHSKD010000002.1"/>
</dbReference>
<feature type="transmembrane region" description="Helical" evidence="2">
    <location>
        <begin position="210"/>
        <end position="228"/>
    </location>
</feature>
<feature type="transmembrane region" description="Helical" evidence="2">
    <location>
        <begin position="266"/>
        <end position="284"/>
    </location>
</feature>
<dbReference type="InterPro" id="IPR025576">
    <property type="entry name" value="YwiC"/>
</dbReference>
<gene>
    <name evidence="3" type="ORF">ACFPGP_02075</name>
</gene>
<name>A0ABW0BDV9_9ACTN</name>
<evidence type="ECO:0000313" key="3">
    <source>
        <dbReference type="EMBL" id="MFC5175441.1"/>
    </source>
</evidence>
<dbReference type="Pfam" id="PF14256">
    <property type="entry name" value="YwiC"/>
    <property type="match status" value="1"/>
</dbReference>
<reference evidence="4" key="1">
    <citation type="journal article" date="2019" name="Int. J. Syst. Evol. Microbiol.">
        <title>The Global Catalogue of Microorganisms (GCM) 10K type strain sequencing project: providing services to taxonomists for standard genome sequencing and annotation.</title>
        <authorList>
            <consortium name="The Broad Institute Genomics Platform"/>
            <consortium name="The Broad Institute Genome Sequencing Center for Infectious Disease"/>
            <person name="Wu L."/>
            <person name="Ma J."/>
        </authorList>
    </citation>
    <scope>NUCLEOTIDE SEQUENCE [LARGE SCALE GENOMIC DNA]</scope>
    <source>
        <strain evidence="4">DFY41</strain>
    </source>
</reference>
<feature type="transmembrane region" description="Helical" evidence="2">
    <location>
        <begin position="234"/>
        <end position="250"/>
    </location>
</feature>
<evidence type="ECO:0000256" key="2">
    <source>
        <dbReference type="SAM" id="Phobius"/>
    </source>
</evidence>
<protein>
    <submittedName>
        <fullName evidence="3">YwiC-like family protein</fullName>
    </submittedName>
</protein>